<keyword evidence="3" id="KW-0347">Helicase</keyword>
<keyword evidence="9" id="KW-1185">Reference proteome</keyword>
<comment type="caution">
    <text evidence="8">The sequence shown here is derived from an EMBL/GenBank/DDBJ whole genome shotgun (WGS) entry which is preliminary data.</text>
</comment>
<evidence type="ECO:0000256" key="3">
    <source>
        <dbReference type="ARBA" id="ARBA00022806"/>
    </source>
</evidence>
<evidence type="ECO:0000259" key="7">
    <source>
        <dbReference type="Pfam" id="PF00176"/>
    </source>
</evidence>
<protein>
    <recommendedName>
        <fullName evidence="7">SNF2 N-terminal domain-containing protein</fullName>
    </recommendedName>
</protein>
<feature type="region of interest" description="Disordered" evidence="6">
    <location>
        <begin position="13"/>
        <end position="35"/>
    </location>
</feature>
<sequence length="209" mass="23505">MLGSCADYNHPPIAYCGESEDQPETGLAREGNSERDRGVYVGLLEEEDNQVGNGNEKDESEIKIAEDDPMVTGLSAHPRHMMLMKPHQVEGFNFLVRNLTGENPGGCILAHATGSGKTFMIISFMQSFLAKYPNARPLVVLPRGILSTWKKEFQTWQVEDIPLYDFYSMKTDSRSSQLEVLKQWVEQRSILFLGYTQFSKIICEDGTSS</sequence>
<dbReference type="GO" id="GO:0004386">
    <property type="term" value="F:helicase activity"/>
    <property type="evidence" value="ECO:0007669"/>
    <property type="project" value="UniProtKB-KW"/>
</dbReference>
<evidence type="ECO:0000313" key="8">
    <source>
        <dbReference type="EMBL" id="KAK7283896.1"/>
    </source>
</evidence>
<keyword evidence="4" id="KW-0067">ATP-binding</keyword>
<comment type="subcellular location">
    <subcellularLocation>
        <location evidence="1">Nucleus</location>
    </subcellularLocation>
</comment>
<feature type="domain" description="SNF2 N-terminal" evidence="7">
    <location>
        <begin position="87"/>
        <end position="194"/>
    </location>
</feature>
<keyword evidence="2" id="KW-0547">Nucleotide-binding</keyword>
<evidence type="ECO:0000256" key="1">
    <source>
        <dbReference type="ARBA" id="ARBA00004123"/>
    </source>
</evidence>
<proteinExistence type="predicted"/>
<dbReference type="SUPFAM" id="SSF52540">
    <property type="entry name" value="P-loop containing nucleoside triphosphate hydrolases"/>
    <property type="match status" value="1"/>
</dbReference>
<dbReference type="GO" id="GO:0005524">
    <property type="term" value="F:ATP binding"/>
    <property type="evidence" value="ECO:0007669"/>
    <property type="project" value="UniProtKB-KW"/>
</dbReference>
<dbReference type="GO" id="GO:0080188">
    <property type="term" value="P:gene silencing by siRNA-directed DNA methylation"/>
    <property type="evidence" value="ECO:0007669"/>
    <property type="project" value="InterPro"/>
</dbReference>
<dbReference type="InterPro" id="IPR038718">
    <property type="entry name" value="SNF2-like_sf"/>
</dbReference>
<dbReference type="InterPro" id="IPR000330">
    <property type="entry name" value="SNF2_N"/>
</dbReference>
<keyword evidence="3" id="KW-0378">Hydrolase</keyword>
<reference evidence="8 9" key="1">
    <citation type="submission" date="2024-01" db="EMBL/GenBank/DDBJ databases">
        <title>The genomes of 5 underutilized Papilionoideae crops provide insights into root nodulation and disease resistanc.</title>
        <authorList>
            <person name="Yuan L."/>
        </authorList>
    </citation>
    <scope>NUCLEOTIDE SEQUENCE [LARGE SCALE GENOMIC DNA]</scope>
    <source>
        <strain evidence="8">ZHUSHIDOU_FW_LH</strain>
        <tissue evidence="8">Leaf</tissue>
    </source>
</reference>
<keyword evidence="5" id="KW-0539">Nucleus</keyword>
<evidence type="ECO:0000313" key="9">
    <source>
        <dbReference type="Proteomes" id="UP001372338"/>
    </source>
</evidence>
<evidence type="ECO:0000256" key="5">
    <source>
        <dbReference type="ARBA" id="ARBA00023242"/>
    </source>
</evidence>
<dbReference type="Gene3D" id="3.40.50.10810">
    <property type="entry name" value="Tandem AAA-ATPase domain"/>
    <property type="match status" value="1"/>
</dbReference>
<dbReference type="InterPro" id="IPR027417">
    <property type="entry name" value="P-loop_NTPase"/>
</dbReference>
<dbReference type="Pfam" id="PF00176">
    <property type="entry name" value="SNF2-rel_dom"/>
    <property type="match status" value="1"/>
</dbReference>
<evidence type="ECO:0000256" key="2">
    <source>
        <dbReference type="ARBA" id="ARBA00022741"/>
    </source>
</evidence>
<accession>A0AAN9P361</accession>
<evidence type="ECO:0000256" key="6">
    <source>
        <dbReference type="SAM" id="MobiDB-lite"/>
    </source>
</evidence>
<dbReference type="PANTHER" id="PTHR45821">
    <property type="entry name" value="SNF2 DOMAIN-CONTAINING PROTEIN CLASSY 2-RELATED"/>
    <property type="match status" value="1"/>
</dbReference>
<dbReference type="AlphaFoldDB" id="A0AAN9P361"/>
<dbReference type="Proteomes" id="UP001372338">
    <property type="component" value="Unassembled WGS sequence"/>
</dbReference>
<dbReference type="InterPro" id="IPR044567">
    <property type="entry name" value="CLSY/DRD1"/>
</dbReference>
<dbReference type="GO" id="GO:0005634">
    <property type="term" value="C:nucleus"/>
    <property type="evidence" value="ECO:0007669"/>
    <property type="project" value="UniProtKB-SubCell"/>
</dbReference>
<dbReference type="PANTHER" id="PTHR45821:SF1">
    <property type="entry name" value="ATP-DEPENDENT HELICASE FAMILY PROTEIN-RELATED"/>
    <property type="match status" value="1"/>
</dbReference>
<evidence type="ECO:0000256" key="4">
    <source>
        <dbReference type="ARBA" id="ARBA00022840"/>
    </source>
</evidence>
<organism evidence="8 9">
    <name type="scientific">Crotalaria pallida</name>
    <name type="common">Smooth rattlebox</name>
    <name type="synonym">Crotalaria striata</name>
    <dbReference type="NCBI Taxonomy" id="3830"/>
    <lineage>
        <taxon>Eukaryota</taxon>
        <taxon>Viridiplantae</taxon>
        <taxon>Streptophyta</taxon>
        <taxon>Embryophyta</taxon>
        <taxon>Tracheophyta</taxon>
        <taxon>Spermatophyta</taxon>
        <taxon>Magnoliopsida</taxon>
        <taxon>eudicotyledons</taxon>
        <taxon>Gunneridae</taxon>
        <taxon>Pentapetalae</taxon>
        <taxon>rosids</taxon>
        <taxon>fabids</taxon>
        <taxon>Fabales</taxon>
        <taxon>Fabaceae</taxon>
        <taxon>Papilionoideae</taxon>
        <taxon>50 kb inversion clade</taxon>
        <taxon>genistoids sensu lato</taxon>
        <taxon>core genistoids</taxon>
        <taxon>Crotalarieae</taxon>
        <taxon>Crotalaria</taxon>
    </lineage>
</organism>
<gene>
    <name evidence="8" type="ORF">RIF29_13645</name>
</gene>
<dbReference type="EMBL" id="JAYWIO010000002">
    <property type="protein sequence ID" value="KAK7283896.1"/>
    <property type="molecule type" value="Genomic_DNA"/>
</dbReference>
<name>A0AAN9P361_CROPI</name>